<comment type="caution">
    <text evidence="2">The sequence shown here is derived from an EMBL/GenBank/DDBJ whole genome shotgun (WGS) entry which is preliminary data.</text>
</comment>
<dbReference type="InterPro" id="IPR001257">
    <property type="entry name" value="Parvovirus_NS1_helicase"/>
</dbReference>
<accession>A0A6G0XP16</accession>
<proteinExistence type="predicted"/>
<dbReference type="OrthoDB" id="6621717at2759"/>
<feature type="domain" description="Parvovirus non-structural protein 1 helicase" evidence="1">
    <location>
        <begin position="540"/>
        <end position="634"/>
    </location>
</feature>
<sequence>MNNNSDFESGAFLDLECSQQFKPSQTLAIFLESTEQELQSQQTSTPLKTAKVGIKRNLNQVQQNLELRCTKKPKQMNFSKNSKNLSVPTNMETATLTAPDTPEMTKGEQRRVTMLELPMTNMTKWVKMNIVKNLRDSEIFFRINDDHIQFTGGHGRTDLLSIDNNRSNDGYTIPETLHPKKWMPCLPETVTVMTEMETATFQELIPEYSKLLTSLRQEVKTSYSELRISSLITIGSKTFVTSPMLLCHLDAMELFDSLTTFADTSNFTENNLSLSSANTTTTSTSLTPVSRQTKLVGAHGSNAVHISENIDESTFEDAFMRATSEVATGRPLCDIFVQTAKAKAKEMYFPSADERLYNQVRNFSTQQNTVCSKEGLVETCIDECTWDIFGGKSALRRGNAGGRGHIGRRVQTAKSKDGVDIDGSFPVTIEDLFKYYPTCPPDAFINIKEFNLNPILNKYDETDRNIRLQLRNWCNVIRDWDIFDFNTCYHTSGVKPYFNAYSRTSTSVYYSVENSLRIANELLLYQFQNDEILVKHFLNTLYNVLDKKIPKLNSICIYSPPSAGKNFFFDAVASYFLNYGMFGTANKNNNFTWADGVGKRLVIWNEPNYEQAHIEKMKELLGGILLEFTLNTKEISLYKVLLSFY</sequence>
<evidence type="ECO:0000313" key="3">
    <source>
        <dbReference type="Proteomes" id="UP000478052"/>
    </source>
</evidence>
<evidence type="ECO:0000259" key="1">
    <source>
        <dbReference type="Pfam" id="PF01057"/>
    </source>
</evidence>
<keyword evidence="3" id="KW-1185">Reference proteome</keyword>
<dbReference type="GO" id="GO:0019079">
    <property type="term" value="P:viral genome replication"/>
    <property type="evidence" value="ECO:0007669"/>
    <property type="project" value="InterPro"/>
</dbReference>
<dbReference type="EMBL" id="VUJU01007666">
    <property type="protein sequence ID" value="KAF0742246.1"/>
    <property type="molecule type" value="Genomic_DNA"/>
</dbReference>
<gene>
    <name evidence="2" type="ORF">FWK35_00024402</name>
</gene>
<name>A0A6G0XP16_APHCR</name>
<organism evidence="2 3">
    <name type="scientific">Aphis craccivora</name>
    <name type="common">Cowpea aphid</name>
    <dbReference type="NCBI Taxonomy" id="307492"/>
    <lineage>
        <taxon>Eukaryota</taxon>
        <taxon>Metazoa</taxon>
        <taxon>Ecdysozoa</taxon>
        <taxon>Arthropoda</taxon>
        <taxon>Hexapoda</taxon>
        <taxon>Insecta</taxon>
        <taxon>Pterygota</taxon>
        <taxon>Neoptera</taxon>
        <taxon>Paraneoptera</taxon>
        <taxon>Hemiptera</taxon>
        <taxon>Sternorrhyncha</taxon>
        <taxon>Aphidomorpha</taxon>
        <taxon>Aphidoidea</taxon>
        <taxon>Aphididae</taxon>
        <taxon>Aphidini</taxon>
        <taxon>Aphis</taxon>
        <taxon>Aphis</taxon>
    </lineage>
</organism>
<dbReference type="Gene3D" id="3.40.50.300">
    <property type="entry name" value="P-loop containing nucleotide triphosphate hydrolases"/>
    <property type="match status" value="1"/>
</dbReference>
<evidence type="ECO:0000313" key="2">
    <source>
        <dbReference type="EMBL" id="KAF0742246.1"/>
    </source>
</evidence>
<dbReference type="SUPFAM" id="SSF52540">
    <property type="entry name" value="P-loop containing nucleoside triphosphate hydrolases"/>
    <property type="match status" value="1"/>
</dbReference>
<reference evidence="2 3" key="1">
    <citation type="submission" date="2019-08" db="EMBL/GenBank/DDBJ databases">
        <title>Whole genome of Aphis craccivora.</title>
        <authorList>
            <person name="Voronova N.V."/>
            <person name="Shulinski R.S."/>
            <person name="Bandarenka Y.V."/>
            <person name="Zhorov D.G."/>
            <person name="Warner D."/>
        </authorList>
    </citation>
    <scope>NUCLEOTIDE SEQUENCE [LARGE SCALE GENOMIC DNA]</scope>
    <source>
        <strain evidence="2">180601</strain>
        <tissue evidence="2">Whole Body</tissue>
    </source>
</reference>
<dbReference type="Pfam" id="PF01057">
    <property type="entry name" value="Parvo_NS1"/>
    <property type="match status" value="1"/>
</dbReference>
<dbReference type="InterPro" id="IPR027417">
    <property type="entry name" value="P-loop_NTPase"/>
</dbReference>
<dbReference type="AlphaFoldDB" id="A0A6G0XP16"/>
<protein>
    <submittedName>
        <fullName evidence="2">NS2</fullName>
    </submittedName>
</protein>
<dbReference type="Proteomes" id="UP000478052">
    <property type="component" value="Unassembled WGS sequence"/>
</dbReference>